<dbReference type="OrthoDB" id="3269417at2759"/>
<accession>A0A0C9VMG8</accession>
<evidence type="ECO:0000313" key="2">
    <source>
        <dbReference type="Proteomes" id="UP000054279"/>
    </source>
</evidence>
<proteinExistence type="predicted"/>
<organism evidence="1 2">
    <name type="scientific">Sphaerobolus stellatus (strain SS14)</name>
    <dbReference type="NCBI Taxonomy" id="990650"/>
    <lineage>
        <taxon>Eukaryota</taxon>
        <taxon>Fungi</taxon>
        <taxon>Dikarya</taxon>
        <taxon>Basidiomycota</taxon>
        <taxon>Agaricomycotina</taxon>
        <taxon>Agaricomycetes</taxon>
        <taxon>Phallomycetidae</taxon>
        <taxon>Geastrales</taxon>
        <taxon>Sphaerobolaceae</taxon>
        <taxon>Sphaerobolus</taxon>
    </lineage>
</organism>
<gene>
    <name evidence="1" type="ORF">M422DRAFT_78848</name>
</gene>
<feature type="non-terminal residue" evidence="1">
    <location>
        <position position="117"/>
    </location>
</feature>
<feature type="non-terminal residue" evidence="1">
    <location>
        <position position="1"/>
    </location>
</feature>
<dbReference type="HOGENOM" id="CLU_173717_0_0_1"/>
<name>A0A0C9VMG8_SPHS4</name>
<dbReference type="EMBL" id="KN837154">
    <property type="protein sequence ID" value="KIJ39140.1"/>
    <property type="molecule type" value="Genomic_DNA"/>
</dbReference>
<protein>
    <submittedName>
        <fullName evidence="1">Uncharacterized protein</fullName>
    </submittedName>
</protein>
<reference evidence="1 2" key="1">
    <citation type="submission" date="2014-06" db="EMBL/GenBank/DDBJ databases">
        <title>Evolutionary Origins and Diversification of the Mycorrhizal Mutualists.</title>
        <authorList>
            <consortium name="DOE Joint Genome Institute"/>
            <consortium name="Mycorrhizal Genomics Consortium"/>
            <person name="Kohler A."/>
            <person name="Kuo A."/>
            <person name="Nagy L.G."/>
            <person name="Floudas D."/>
            <person name="Copeland A."/>
            <person name="Barry K.W."/>
            <person name="Cichocki N."/>
            <person name="Veneault-Fourrey C."/>
            <person name="LaButti K."/>
            <person name="Lindquist E.A."/>
            <person name="Lipzen A."/>
            <person name="Lundell T."/>
            <person name="Morin E."/>
            <person name="Murat C."/>
            <person name="Riley R."/>
            <person name="Ohm R."/>
            <person name="Sun H."/>
            <person name="Tunlid A."/>
            <person name="Henrissat B."/>
            <person name="Grigoriev I.V."/>
            <person name="Hibbett D.S."/>
            <person name="Martin F."/>
        </authorList>
    </citation>
    <scope>NUCLEOTIDE SEQUENCE [LARGE SCALE GENOMIC DNA]</scope>
    <source>
        <strain evidence="1 2">SS14</strain>
    </source>
</reference>
<dbReference type="AlphaFoldDB" id="A0A0C9VMG8"/>
<dbReference type="Proteomes" id="UP000054279">
    <property type="component" value="Unassembled WGS sequence"/>
</dbReference>
<evidence type="ECO:0000313" key="1">
    <source>
        <dbReference type="EMBL" id="KIJ39140.1"/>
    </source>
</evidence>
<sequence length="117" mass="13278">RFCQVPTFGRDTICRFVNNVSTMTRLNARNFEDILQCCLLVLEGLFPSPHKKVIHSMVFAMANWHALAKLQLHTEKTLQLHTLSHTTKILGDAVRQFTKVTCASIVTKELPKEKAAQ</sequence>
<keyword evidence="2" id="KW-1185">Reference proteome</keyword>